<keyword evidence="5" id="KW-0067">ATP-binding</keyword>
<dbReference type="InterPro" id="IPR050534">
    <property type="entry name" value="Coronavir_polyprotein_1ab"/>
</dbReference>
<dbReference type="GO" id="GO:0005524">
    <property type="term" value="F:ATP binding"/>
    <property type="evidence" value="ECO:0007669"/>
    <property type="project" value="UniProtKB-KW"/>
</dbReference>
<keyword evidence="2" id="KW-0547">Nucleotide-binding</keyword>
<dbReference type="Pfam" id="PF10881">
    <property type="entry name" value="DUF2726"/>
    <property type="match status" value="1"/>
</dbReference>
<dbReference type="Pfam" id="PF13087">
    <property type="entry name" value="AAA_12"/>
    <property type="match status" value="1"/>
</dbReference>
<dbReference type="CDD" id="cd18808">
    <property type="entry name" value="SF1_C_Upf1"/>
    <property type="match status" value="1"/>
</dbReference>
<dbReference type="AlphaFoldDB" id="A0A318XRS3"/>
<comment type="similarity">
    <text evidence="1">Belongs to the DNA2/NAM7 helicase family.</text>
</comment>
<protein>
    <submittedName>
        <fullName evidence="8">Superfamily I DNA and/or RNA helicase</fullName>
    </submittedName>
</protein>
<dbReference type="GO" id="GO:0043139">
    <property type="term" value="F:5'-3' DNA helicase activity"/>
    <property type="evidence" value="ECO:0007669"/>
    <property type="project" value="TreeGrafter"/>
</dbReference>
<evidence type="ECO:0000259" key="7">
    <source>
        <dbReference type="SMART" id="SM00487"/>
    </source>
</evidence>
<dbReference type="RefSeq" id="WP_242981426.1">
    <property type="nucleotide sequence ID" value="NZ_QKMR01000037.1"/>
</dbReference>
<keyword evidence="3" id="KW-0378">Hydrolase</keyword>
<dbReference type="SUPFAM" id="SSF52540">
    <property type="entry name" value="P-loop containing nucleoside triphosphate hydrolases"/>
    <property type="match status" value="1"/>
</dbReference>
<evidence type="ECO:0000256" key="5">
    <source>
        <dbReference type="ARBA" id="ARBA00022840"/>
    </source>
</evidence>
<feature type="coiled-coil region" evidence="6">
    <location>
        <begin position="285"/>
        <end position="329"/>
    </location>
</feature>
<evidence type="ECO:0000256" key="2">
    <source>
        <dbReference type="ARBA" id="ARBA00022741"/>
    </source>
</evidence>
<feature type="coiled-coil region" evidence="6">
    <location>
        <begin position="408"/>
        <end position="435"/>
    </location>
</feature>
<evidence type="ECO:0000313" key="9">
    <source>
        <dbReference type="Proteomes" id="UP000248132"/>
    </source>
</evidence>
<evidence type="ECO:0000256" key="1">
    <source>
        <dbReference type="ARBA" id="ARBA00007913"/>
    </source>
</evidence>
<accession>A0A318XRS3</accession>
<dbReference type="SMART" id="SM00487">
    <property type="entry name" value="DEXDc"/>
    <property type="match status" value="1"/>
</dbReference>
<dbReference type="Gene3D" id="3.40.50.300">
    <property type="entry name" value="P-loop containing nucleotide triphosphate hydrolases"/>
    <property type="match status" value="3"/>
</dbReference>
<dbReference type="InterPro" id="IPR047187">
    <property type="entry name" value="SF1_C_Upf1"/>
</dbReference>
<dbReference type="PANTHER" id="PTHR43788:SF8">
    <property type="entry name" value="DNA-BINDING PROTEIN SMUBP-2"/>
    <property type="match status" value="1"/>
</dbReference>
<evidence type="ECO:0000256" key="4">
    <source>
        <dbReference type="ARBA" id="ARBA00022806"/>
    </source>
</evidence>
<organism evidence="8 9">
    <name type="scientific">Ruminiclostridium sufflavum DSM 19573</name>
    <dbReference type="NCBI Taxonomy" id="1121337"/>
    <lineage>
        <taxon>Bacteria</taxon>
        <taxon>Bacillati</taxon>
        <taxon>Bacillota</taxon>
        <taxon>Clostridia</taxon>
        <taxon>Eubacteriales</taxon>
        <taxon>Oscillospiraceae</taxon>
        <taxon>Ruminiclostridium</taxon>
    </lineage>
</organism>
<gene>
    <name evidence="8" type="ORF">LY28_03712</name>
</gene>
<name>A0A318XRS3_9FIRM</name>
<reference evidence="8 9" key="1">
    <citation type="submission" date="2018-06" db="EMBL/GenBank/DDBJ databases">
        <title>Genomic Encyclopedia of Type Strains, Phase I: the one thousand microbial genomes (KMG-I) project.</title>
        <authorList>
            <person name="Kyrpides N."/>
        </authorList>
    </citation>
    <scope>NUCLEOTIDE SEQUENCE [LARGE SCALE GENOMIC DNA]</scope>
    <source>
        <strain evidence="8 9">DSM 19573</strain>
    </source>
</reference>
<dbReference type="InterPro" id="IPR014001">
    <property type="entry name" value="Helicase_ATP-bd"/>
</dbReference>
<dbReference type="InterPro" id="IPR024402">
    <property type="entry name" value="DUF2726"/>
</dbReference>
<keyword evidence="6" id="KW-0175">Coiled coil</keyword>
<dbReference type="EMBL" id="QKMR01000037">
    <property type="protein sequence ID" value="PYG84260.1"/>
    <property type="molecule type" value="Genomic_DNA"/>
</dbReference>
<feature type="domain" description="Helicase ATP-binding" evidence="7">
    <location>
        <begin position="187"/>
        <end position="560"/>
    </location>
</feature>
<comment type="caution">
    <text evidence="8">The sequence shown here is derived from an EMBL/GenBank/DDBJ whole genome shotgun (WGS) entry which is preliminary data.</text>
</comment>
<dbReference type="Proteomes" id="UP000248132">
    <property type="component" value="Unassembled WGS sequence"/>
</dbReference>
<evidence type="ECO:0000256" key="3">
    <source>
        <dbReference type="ARBA" id="ARBA00022801"/>
    </source>
</evidence>
<dbReference type="GO" id="GO:0016787">
    <property type="term" value="F:hydrolase activity"/>
    <property type="evidence" value="ECO:0007669"/>
    <property type="project" value="UniProtKB-KW"/>
</dbReference>
<dbReference type="PANTHER" id="PTHR43788">
    <property type="entry name" value="DNA2/NAM7 HELICASE FAMILY MEMBER"/>
    <property type="match status" value="1"/>
</dbReference>
<dbReference type="InterPro" id="IPR027417">
    <property type="entry name" value="P-loop_NTPase"/>
</dbReference>
<dbReference type="InterPro" id="IPR041677">
    <property type="entry name" value="DNA2/NAM7_AAA_11"/>
</dbReference>
<dbReference type="InterPro" id="IPR041679">
    <property type="entry name" value="DNA2/NAM7-like_C"/>
</dbReference>
<dbReference type="Pfam" id="PF13086">
    <property type="entry name" value="AAA_11"/>
    <property type="match status" value="1"/>
</dbReference>
<keyword evidence="4 8" id="KW-0347">Helicase</keyword>
<evidence type="ECO:0000313" key="8">
    <source>
        <dbReference type="EMBL" id="PYG84260.1"/>
    </source>
</evidence>
<proteinExistence type="inferred from homology"/>
<evidence type="ECO:0000256" key="6">
    <source>
        <dbReference type="SAM" id="Coils"/>
    </source>
</evidence>
<keyword evidence="9" id="KW-1185">Reference proteome</keyword>
<sequence>MDIDIKEIMVLVDGEDKTQEIRDIDCDTENKTVGIDYKKGTKIYQYPHSRVAVIKNPKEIKTDGKAAYINTMPVYEPELILDFGERIRIIQKNGKAITTDSKSFSLIKNEAECQSVKQILDYLKDISQYTSNNSSDISDKSVNREEQVFLRKEMEQLKFVHPKSVLSCYLNRQAINLRTSDTENIIFPFSFNLSQKAALENAMSNSISVIAGPPGTGKTQTILNIISNLAIRGKSVAVVSNNNEAVKNVIEKMTDKGYGFLTALLGNVSNQDAFFAKIPIASVDEWNYEEQQEELVEKIEDLNIKLKELLEIDRKKAQLLQELRAWQLEQKHFEKYRSKQGVVETLKLPLFRANQDRIISFLAETSLAKELNQSGKLLYKIKLIFKYGVINHKKLQQQELSILLALQKEFYRLQVQKLENEAAILENKLKDASFDVLLKLHQQHSEKLFRKSLYKSHSGLPKTYFCKINFKARFDEFIKRFPVILSTTHSLRRSIPHNYLLDYVIIDEASQVDLITGTLAFSCCRNVIIVGDEKQLPQIVNKKIEAMLKTEQPPPEYNYFLHSILTSVISLYEDSLSRETLREHYRCHPQIIGFCNQKYYDGKLIPFTNPELSECPLMIYKTSEGNHMRRVTKGEKKGLYNQRELDVTVGEILNNSLGVEDYKDIGFVTPYRKQANKAESLLPYDIESDTVHKYQGREKKVMIMSTVLDSTRDGKRGLSFVDDPNMVNVAVSRAIKQFILTTNHDFFLKKSEHIGDLMRYIQYNTLDKNIIDSKIISVFDLLYKRYSDKLIPLKAKMDINAKWQSEEALRVLLEDILSEPQYNRYSYTRGMLLRNLLNNVDLLTYEELSFVNNRASLDFVVFYKQDKGCALVVEVDGFEFHENNPEQLRRDALKNAILIKYKVPFLRCATNGSSEREKIQRILTDMN</sequence>